<gene>
    <name evidence="10" type="primary">thiE</name>
    <name evidence="14" type="ORF">SAMN05216233_105166</name>
</gene>
<dbReference type="HAMAP" id="MF_00097">
    <property type="entry name" value="TMP_synthase"/>
    <property type="match status" value="1"/>
</dbReference>
<dbReference type="CDD" id="cd00564">
    <property type="entry name" value="TMP_TenI"/>
    <property type="match status" value="1"/>
</dbReference>
<dbReference type="PANTHER" id="PTHR20857">
    <property type="entry name" value="THIAMINE-PHOSPHATE PYROPHOSPHORYLASE"/>
    <property type="match status" value="1"/>
</dbReference>
<dbReference type="SUPFAM" id="SSF51391">
    <property type="entry name" value="Thiamin phosphate synthase"/>
    <property type="match status" value="1"/>
</dbReference>
<dbReference type="NCBIfam" id="TIGR00693">
    <property type="entry name" value="thiE"/>
    <property type="match status" value="1"/>
</dbReference>
<evidence type="ECO:0000256" key="9">
    <source>
        <dbReference type="ARBA" id="ARBA00047883"/>
    </source>
</evidence>
<accession>A0A1G5E4H5</accession>
<dbReference type="STRING" id="419481.SAMN05216233_105166"/>
<dbReference type="FunFam" id="3.20.20.70:FF:000096">
    <property type="entry name" value="Thiamine-phosphate synthase"/>
    <property type="match status" value="1"/>
</dbReference>
<comment type="function">
    <text evidence="1 10">Condenses 4-methyl-5-(beta-hydroxyethyl)thiazole monophosphate (THZ-P) and 2-methyl-4-amino-5-hydroxymethyl pyrimidine pyrophosphate (HMP-PP) to form thiamine monophosphate (TMP).</text>
</comment>
<dbReference type="AlphaFoldDB" id="A0A1G5E4H5"/>
<comment type="similarity">
    <text evidence="10 11">Belongs to the thiamine-phosphate synthase family.</text>
</comment>
<keyword evidence="5 10" id="KW-0460">Magnesium</keyword>
<organism evidence="14 15">
    <name type="scientific">Desulfoluna spongiiphila</name>
    <dbReference type="NCBI Taxonomy" id="419481"/>
    <lineage>
        <taxon>Bacteria</taxon>
        <taxon>Pseudomonadati</taxon>
        <taxon>Thermodesulfobacteriota</taxon>
        <taxon>Desulfobacteria</taxon>
        <taxon>Desulfobacterales</taxon>
        <taxon>Desulfolunaceae</taxon>
        <taxon>Desulfoluna</taxon>
    </lineage>
</organism>
<evidence type="ECO:0000256" key="10">
    <source>
        <dbReference type="HAMAP-Rule" id="MF_00097"/>
    </source>
</evidence>
<dbReference type="GO" id="GO:0009229">
    <property type="term" value="P:thiamine diphosphate biosynthetic process"/>
    <property type="evidence" value="ECO:0007669"/>
    <property type="project" value="UniProtKB-UniRule"/>
</dbReference>
<keyword evidence="15" id="KW-1185">Reference proteome</keyword>
<comment type="cofactor">
    <cofactor evidence="10">
        <name>Mg(2+)</name>
        <dbReference type="ChEBI" id="CHEBI:18420"/>
    </cofactor>
    <text evidence="10">Binds 1 Mg(2+) ion per subunit.</text>
</comment>
<dbReference type="InterPro" id="IPR034291">
    <property type="entry name" value="TMP_synthase"/>
</dbReference>
<evidence type="ECO:0000313" key="14">
    <source>
        <dbReference type="EMBL" id="SCY21923.1"/>
    </source>
</evidence>
<feature type="binding site" evidence="10">
    <location>
        <begin position="39"/>
        <end position="43"/>
    </location>
    <ligand>
        <name>4-amino-2-methyl-5-(diphosphooxymethyl)pyrimidine</name>
        <dbReference type="ChEBI" id="CHEBI:57841"/>
    </ligand>
</feature>
<evidence type="ECO:0000259" key="13">
    <source>
        <dbReference type="Pfam" id="PF02581"/>
    </source>
</evidence>
<feature type="binding site" evidence="10">
    <location>
        <position position="72"/>
    </location>
    <ligand>
        <name>Mg(2+)</name>
        <dbReference type="ChEBI" id="CHEBI:18420"/>
    </ligand>
</feature>
<reference evidence="14 15" key="1">
    <citation type="submission" date="2016-10" db="EMBL/GenBank/DDBJ databases">
        <authorList>
            <person name="de Groot N.N."/>
        </authorList>
    </citation>
    <scope>NUCLEOTIDE SEQUENCE [LARGE SCALE GENOMIC DNA]</scope>
    <source>
        <strain evidence="14 15">AA1</strain>
    </source>
</reference>
<evidence type="ECO:0000256" key="5">
    <source>
        <dbReference type="ARBA" id="ARBA00022842"/>
    </source>
</evidence>
<dbReference type="Gene3D" id="3.20.20.70">
    <property type="entry name" value="Aldolase class I"/>
    <property type="match status" value="1"/>
</dbReference>
<comment type="catalytic activity">
    <reaction evidence="7 10 11">
        <text>4-methyl-5-(2-phosphooxyethyl)-thiazole + 4-amino-2-methyl-5-(diphosphooxymethyl)pyrimidine + H(+) = thiamine phosphate + diphosphate</text>
        <dbReference type="Rhea" id="RHEA:22328"/>
        <dbReference type="ChEBI" id="CHEBI:15378"/>
        <dbReference type="ChEBI" id="CHEBI:33019"/>
        <dbReference type="ChEBI" id="CHEBI:37575"/>
        <dbReference type="ChEBI" id="CHEBI:57841"/>
        <dbReference type="ChEBI" id="CHEBI:58296"/>
        <dbReference type="EC" id="2.5.1.3"/>
    </reaction>
</comment>
<comment type="pathway">
    <text evidence="2 10 12">Cofactor biosynthesis; thiamine diphosphate biosynthesis; thiamine phosphate from 4-amino-2-methyl-5-diphosphomethylpyrimidine and 4-methyl-5-(2-phosphoethyl)-thiazole: step 1/1.</text>
</comment>
<dbReference type="OrthoDB" id="9810880at2"/>
<comment type="catalytic activity">
    <reaction evidence="8 10 11">
        <text>2-(2-carboxy-4-methylthiazol-5-yl)ethyl phosphate + 4-amino-2-methyl-5-(diphosphooxymethyl)pyrimidine + 2 H(+) = thiamine phosphate + CO2 + diphosphate</text>
        <dbReference type="Rhea" id="RHEA:47848"/>
        <dbReference type="ChEBI" id="CHEBI:15378"/>
        <dbReference type="ChEBI" id="CHEBI:16526"/>
        <dbReference type="ChEBI" id="CHEBI:33019"/>
        <dbReference type="ChEBI" id="CHEBI:37575"/>
        <dbReference type="ChEBI" id="CHEBI:57841"/>
        <dbReference type="ChEBI" id="CHEBI:62890"/>
        <dbReference type="EC" id="2.5.1.3"/>
    </reaction>
</comment>
<dbReference type="Proteomes" id="UP000198870">
    <property type="component" value="Unassembled WGS sequence"/>
</dbReference>
<evidence type="ECO:0000256" key="4">
    <source>
        <dbReference type="ARBA" id="ARBA00022723"/>
    </source>
</evidence>
<evidence type="ECO:0000256" key="3">
    <source>
        <dbReference type="ARBA" id="ARBA00022679"/>
    </source>
</evidence>
<feature type="binding site" evidence="10">
    <location>
        <position position="71"/>
    </location>
    <ligand>
        <name>4-amino-2-methyl-5-(diphosphooxymethyl)pyrimidine</name>
        <dbReference type="ChEBI" id="CHEBI:57841"/>
    </ligand>
</feature>
<name>A0A1G5E4H5_9BACT</name>
<dbReference type="GO" id="GO:0005737">
    <property type="term" value="C:cytoplasm"/>
    <property type="evidence" value="ECO:0007669"/>
    <property type="project" value="TreeGrafter"/>
</dbReference>
<evidence type="ECO:0000256" key="7">
    <source>
        <dbReference type="ARBA" id="ARBA00047334"/>
    </source>
</evidence>
<feature type="domain" description="Thiamine phosphate synthase/TenI" evidence="13">
    <location>
        <begin position="9"/>
        <end position="190"/>
    </location>
</feature>
<evidence type="ECO:0000256" key="6">
    <source>
        <dbReference type="ARBA" id="ARBA00022977"/>
    </source>
</evidence>
<evidence type="ECO:0000256" key="12">
    <source>
        <dbReference type="RuleBase" id="RU004253"/>
    </source>
</evidence>
<proteinExistence type="inferred from homology"/>
<feature type="binding site" evidence="10">
    <location>
        <begin position="136"/>
        <end position="138"/>
    </location>
    <ligand>
        <name>2-[(2R,5Z)-2-carboxy-4-methylthiazol-5(2H)-ylidene]ethyl phosphate</name>
        <dbReference type="ChEBI" id="CHEBI:62899"/>
    </ligand>
</feature>
<dbReference type="InterPro" id="IPR036206">
    <property type="entry name" value="ThiamineP_synth_sf"/>
</dbReference>
<evidence type="ECO:0000256" key="8">
    <source>
        <dbReference type="ARBA" id="ARBA00047851"/>
    </source>
</evidence>
<evidence type="ECO:0000256" key="1">
    <source>
        <dbReference type="ARBA" id="ARBA00003814"/>
    </source>
</evidence>
<dbReference type="GO" id="GO:0004789">
    <property type="term" value="F:thiamine-phosphate diphosphorylase activity"/>
    <property type="evidence" value="ECO:0007669"/>
    <property type="project" value="UniProtKB-UniRule"/>
</dbReference>
<dbReference type="GO" id="GO:0009228">
    <property type="term" value="P:thiamine biosynthetic process"/>
    <property type="evidence" value="ECO:0007669"/>
    <property type="project" value="UniProtKB-KW"/>
</dbReference>
<keyword evidence="4 10" id="KW-0479">Metal-binding</keyword>
<dbReference type="EC" id="2.5.1.3" evidence="10"/>
<evidence type="ECO:0000313" key="15">
    <source>
        <dbReference type="Proteomes" id="UP000198870"/>
    </source>
</evidence>
<keyword evidence="3 10" id="KW-0808">Transferase</keyword>
<dbReference type="InterPro" id="IPR013785">
    <property type="entry name" value="Aldolase_TIM"/>
</dbReference>
<dbReference type="Pfam" id="PF02581">
    <property type="entry name" value="TMP-TENI"/>
    <property type="match status" value="1"/>
</dbReference>
<dbReference type="InterPro" id="IPR022998">
    <property type="entry name" value="ThiamineP_synth_TenI"/>
</dbReference>
<feature type="binding site" evidence="10">
    <location>
        <position position="167"/>
    </location>
    <ligand>
        <name>2-[(2R,5Z)-2-carboxy-4-methylthiazol-5(2H)-ylidene]ethyl phosphate</name>
        <dbReference type="ChEBI" id="CHEBI:62899"/>
    </ligand>
</feature>
<protein>
    <recommendedName>
        <fullName evidence="10">Thiamine-phosphate synthase</fullName>
        <shortName evidence="10">TP synthase</shortName>
        <shortName evidence="10">TPS</shortName>
        <ecNumber evidence="10">2.5.1.3</ecNumber>
    </recommendedName>
    <alternativeName>
        <fullName evidence="10">Thiamine-phosphate pyrophosphorylase</fullName>
        <shortName evidence="10">TMP pyrophosphorylase</shortName>
        <shortName evidence="10">TMP-PPase</shortName>
    </alternativeName>
</protein>
<feature type="binding site" evidence="10">
    <location>
        <position position="91"/>
    </location>
    <ligand>
        <name>Mg(2+)</name>
        <dbReference type="ChEBI" id="CHEBI:18420"/>
    </ligand>
</feature>
<dbReference type="UniPathway" id="UPA00060">
    <property type="reaction ID" value="UER00141"/>
</dbReference>
<evidence type="ECO:0000256" key="11">
    <source>
        <dbReference type="RuleBase" id="RU003826"/>
    </source>
</evidence>
<keyword evidence="6 10" id="KW-0784">Thiamine biosynthesis</keyword>
<sequence length="212" mass="22224">MNRPVDYSLYLVTDRGLAKERSILEIVKKAVSGGVTCVQLREKACSTREFIDQARALKAWLDQKGVPLIINDRVDVALAVGASGIHLGQSDMHIRDARCLLPEGSLIGISAESQEDALAAERDGGDYIGISPVFATPTKTDTAPPLGLEGVRRMRKAIRIPLVGIGGIGLSNGAGVMTAGADGIAVVSAIVAADDPKKAARALKKAIEKNGT</sequence>
<dbReference type="GO" id="GO:0000287">
    <property type="term" value="F:magnesium ion binding"/>
    <property type="evidence" value="ECO:0007669"/>
    <property type="project" value="UniProtKB-UniRule"/>
</dbReference>
<dbReference type="EMBL" id="FMUX01000005">
    <property type="protein sequence ID" value="SCY21923.1"/>
    <property type="molecule type" value="Genomic_DNA"/>
</dbReference>
<comment type="catalytic activity">
    <reaction evidence="9 10 11">
        <text>2-[(2R,5Z)-2-carboxy-4-methylthiazol-5(2H)-ylidene]ethyl phosphate + 4-amino-2-methyl-5-(diphosphooxymethyl)pyrimidine + 2 H(+) = thiamine phosphate + CO2 + diphosphate</text>
        <dbReference type="Rhea" id="RHEA:47844"/>
        <dbReference type="ChEBI" id="CHEBI:15378"/>
        <dbReference type="ChEBI" id="CHEBI:16526"/>
        <dbReference type="ChEBI" id="CHEBI:33019"/>
        <dbReference type="ChEBI" id="CHEBI:37575"/>
        <dbReference type="ChEBI" id="CHEBI:57841"/>
        <dbReference type="ChEBI" id="CHEBI:62899"/>
        <dbReference type="EC" id="2.5.1.3"/>
    </reaction>
</comment>
<feature type="binding site" evidence="10">
    <location>
        <position position="110"/>
    </location>
    <ligand>
        <name>4-amino-2-methyl-5-(diphosphooxymethyl)pyrimidine</name>
        <dbReference type="ChEBI" id="CHEBI:57841"/>
    </ligand>
</feature>
<feature type="binding site" evidence="10">
    <location>
        <position position="139"/>
    </location>
    <ligand>
        <name>4-amino-2-methyl-5-(diphosphooxymethyl)pyrimidine</name>
        <dbReference type="ChEBI" id="CHEBI:57841"/>
    </ligand>
</feature>
<evidence type="ECO:0000256" key="2">
    <source>
        <dbReference type="ARBA" id="ARBA00005165"/>
    </source>
</evidence>
<feature type="binding site" evidence="10">
    <location>
        <begin position="187"/>
        <end position="188"/>
    </location>
    <ligand>
        <name>2-[(2R,5Z)-2-carboxy-4-methylthiazol-5(2H)-ylidene]ethyl phosphate</name>
        <dbReference type="ChEBI" id="CHEBI:62899"/>
    </ligand>
</feature>
<dbReference type="RefSeq" id="WP_092210333.1">
    <property type="nucleotide sequence ID" value="NZ_FMUX01000005.1"/>
</dbReference>
<dbReference type="PANTHER" id="PTHR20857:SF15">
    <property type="entry name" value="THIAMINE-PHOSPHATE SYNTHASE"/>
    <property type="match status" value="1"/>
</dbReference>